<keyword evidence="1" id="KW-0812">Transmembrane</keyword>
<keyword evidence="1" id="KW-0472">Membrane</keyword>
<dbReference type="Proteomes" id="UP000220133">
    <property type="component" value="Chromosome"/>
</dbReference>
<proteinExistence type="predicted"/>
<feature type="transmembrane region" description="Helical" evidence="1">
    <location>
        <begin position="12"/>
        <end position="33"/>
    </location>
</feature>
<dbReference type="Gene3D" id="3.40.50.1110">
    <property type="entry name" value="SGNH hydrolase"/>
    <property type="match status" value="1"/>
</dbReference>
<keyword evidence="1" id="KW-1133">Transmembrane helix</keyword>
<evidence type="ECO:0000256" key="1">
    <source>
        <dbReference type="SAM" id="Phobius"/>
    </source>
</evidence>
<evidence type="ECO:0000313" key="2">
    <source>
        <dbReference type="EMBL" id="ATL46100.1"/>
    </source>
</evidence>
<dbReference type="RefSeq" id="WP_098192489.1">
    <property type="nucleotide sequence ID" value="NZ_CP023777.1"/>
</dbReference>
<dbReference type="OrthoDB" id="9810515at2"/>
<dbReference type="EMBL" id="CP023777">
    <property type="protein sequence ID" value="ATL46100.1"/>
    <property type="molecule type" value="Genomic_DNA"/>
</dbReference>
<dbReference type="SUPFAM" id="SSF52266">
    <property type="entry name" value="SGNH hydrolase"/>
    <property type="match status" value="1"/>
</dbReference>
<name>A0A291QQ67_9BACT</name>
<keyword evidence="3" id="KW-1185">Reference proteome</keyword>
<sequence length="480" mass="53773">MGTGNKHRSPFIIVLGTLIILISLSFVDTVFSWNGFTFKPMDVIAEIREAAPAKAKAPGKRKHPRKFKKDTVNIADSARLNQTDSTAQDEDIAPVNPFPSRDFTTYKGIINYFQPDYEQNGLQHFLDALLQLQHKKRGKVRIAYFGDSMIEGDLITMDLRDSLQTYFGGNGVGFVPITSVVSSFRTSIIHTYSSDWKDFHFKNDWPDTLLLGISGHSFEGEAGSWVKYRAVNRPHLNHFEKAQLLYSKINGNASVTVNNGTPLKLSGNYAVNMLNIPMAPKQTSLNMVFDMEPGNELYGMCFEGDSGIVLDNFSFRGISGIELGKLQPAMLKSLQAKRPYDLIVLHYGANVLFKPELTDYDWFARPMKRVIASLHETFPDASFLIVGTADKSYKKDGFYVTAPGVQPLITVQNEIAQEHGFAFWSLFNAMGGNGSMTKWVEADTSLANKDYTHFNARGARKVAGLLYKAIMDEYKQAEKY</sequence>
<dbReference type="KEGG" id="cbae:COR50_02360"/>
<dbReference type="InterPro" id="IPR036514">
    <property type="entry name" value="SGNH_hydro_sf"/>
</dbReference>
<protein>
    <submittedName>
        <fullName evidence="2">Uncharacterized protein</fullName>
    </submittedName>
</protein>
<organism evidence="2 3">
    <name type="scientific">Chitinophaga caeni</name>
    <dbReference type="NCBI Taxonomy" id="2029983"/>
    <lineage>
        <taxon>Bacteria</taxon>
        <taxon>Pseudomonadati</taxon>
        <taxon>Bacteroidota</taxon>
        <taxon>Chitinophagia</taxon>
        <taxon>Chitinophagales</taxon>
        <taxon>Chitinophagaceae</taxon>
        <taxon>Chitinophaga</taxon>
    </lineage>
</organism>
<accession>A0A291QQ67</accession>
<dbReference type="AlphaFoldDB" id="A0A291QQ67"/>
<gene>
    <name evidence="2" type="ORF">COR50_02360</name>
</gene>
<reference evidence="2 3" key="1">
    <citation type="submission" date="2017-10" db="EMBL/GenBank/DDBJ databases">
        <title>Paenichitinophaga pekingensis gen. nov., sp. nov., isolated from activated sludge.</title>
        <authorList>
            <person name="Jin D."/>
            <person name="Kong X."/>
            <person name="Deng Y."/>
            <person name="Bai Z."/>
        </authorList>
    </citation>
    <scope>NUCLEOTIDE SEQUENCE [LARGE SCALE GENOMIC DNA]</scope>
    <source>
        <strain evidence="2 3">13</strain>
    </source>
</reference>
<evidence type="ECO:0000313" key="3">
    <source>
        <dbReference type="Proteomes" id="UP000220133"/>
    </source>
</evidence>
<dbReference type="GO" id="GO:0016788">
    <property type="term" value="F:hydrolase activity, acting on ester bonds"/>
    <property type="evidence" value="ECO:0007669"/>
    <property type="project" value="UniProtKB-ARBA"/>
</dbReference>
<dbReference type="Gene3D" id="2.60.120.1360">
    <property type="match status" value="1"/>
</dbReference>